<name>A0A7S2E784_9STRA</name>
<dbReference type="AlphaFoldDB" id="A0A7S2E784"/>
<reference evidence="2" key="1">
    <citation type="submission" date="2021-01" db="EMBL/GenBank/DDBJ databases">
        <authorList>
            <person name="Corre E."/>
            <person name="Pelletier E."/>
            <person name="Niang G."/>
            <person name="Scheremetjew M."/>
            <person name="Finn R."/>
            <person name="Kale V."/>
            <person name="Holt S."/>
            <person name="Cochrane G."/>
            <person name="Meng A."/>
            <person name="Brown T."/>
            <person name="Cohen L."/>
        </authorList>
    </citation>
    <scope>NUCLEOTIDE SEQUENCE</scope>
    <source>
        <strain evidence="2">Pop2</strain>
    </source>
</reference>
<proteinExistence type="predicted"/>
<organism evidence="2">
    <name type="scientific">Ditylum brightwellii</name>
    <dbReference type="NCBI Taxonomy" id="49249"/>
    <lineage>
        <taxon>Eukaryota</taxon>
        <taxon>Sar</taxon>
        <taxon>Stramenopiles</taxon>
        <taxon>Ochrophyta</taxon>
        <taxon>Bacillariophyta</taxon>
        <taxon>Mediophyceae</taxon>
        <taxon>Lithodesmiophycidae</taxon>
        <taxon>Lithodesmiales</taxon>
        <taxon>Lithodesmiaceae</taxon>
        <taxon>Ditylum</taxon>
    </lineage>
</organism>
<gene>
    <name evidence="2" type="ORF">DBRI1063_LOCUS5324</name>
</gene>
<dbReference type="EMBL" id="HBGN01008333">
    <property type="protein sequence ID" value="CAD9319272.1"/>
    <property type="molecule type" value="Transcribed_RNA"/>
</dbReference>
<accession>A0A7S2E784</accession>
<protein>
    <submittedName>
        <fullName evidence="2">Uncharacterized protein</fullName>
    </submittedName>
</protein>
<feature type="region of interest" description="Disordered" evidence="1">
    <location>
        <begin position="186"/>
        <end position="236"/>
    </location>
</feature>
<sequence length="352" mass="39365">MATLSSTSSLIRLCNSASRPSFTSCEAKIKDASLLLNICSAQELQKNNTPIYQLYHKEASVSLDYFITAEPAHQKGKQKCSINLVPTASSLLLNESEDDSDYLSSEYNKKCYPIALRIRPVVDKVFQDPNNHFSWQRMVITLIVTLKVDNVLEIAVNMIYNMSLRFPAMTKWFFVKALIGVDGNCTEEENTNSSSNTPYSSQPFNGMEGRDDSNTYPPLQTIGDTSETRSPNEGPTLQTNALELQKLASSEVNKDLSLIPALSKEHDENDVEDEWGHFTDLDEEPSSQDSLENALLADPFNSLKRSAVCQSGMKASLRIMKNLVEEDHHDEYSVTDGIETTLSFDALFNFQN</sequence>
<feature type="compositionally biased region" description="Polar residues" evidence="1">
    <location>
        <begin position="214"/>
        <end position="236"/>
    </location>
</feature>
<evidence type="ECO:0000256" key="1">
    <source>
        <dbReference type="SAM" id="MobiDB-lite"/>
    </source>
</evidence>
<evidence type="ECO:0000313" key="2">
    <source>
        <dbReference type="EMBL" id="CAD9319272.1"/>
    </source>
</evidence>